<feature type="non-terminal residue" evidence="2">
    <location>
        <position position="1"/>
    </location>
</feature>
<evidence type="ECO:0000256" key="1">
    <source>
        <dbReference type="SAM" id="SignalP"/>
    </source>
</evidence>
<organism evidence="2 3">
    <name type="scientific">Solanum verrucosum</name>
    <dbReference type="NCBI Taxonomy" id="315347"/>
    <lineage>
        <taxon>Eukaryota</taxon>
        <taxon>Viridiplantae</taxon>
        <taxon>Streptophyta</taxon>
        <taxon>Embryophyta</taxon>
        <taxon>Tracheophyta</taxon>
        <taxon>Spermatophyta</taxon>
        <taxon>Magnoliopsida</taxon>
        <taxon>eudicotyledons</taxon>
        <taxon>Gunneridae</taxon>
        <taxon>Pentapetalae</taxon>
        <taxon>asterids</taxon>
        <taxon>lamiids</taxon>
        <taxon>Solanales</taxon>
        <taxon>Solanaceae</taxon>
        <taxon>Solanoideae</taxon>
        <taxon>Solaneae</taxon>
        <taxon>Solanum</taxon>
    </lineage>
</organism>
<dbReference type="AlphaFoldDB" id="A0AAF0UB17"/>
<feature type="chain" id="PRO_5042191365" description="Maturase K" evidence="1">
    <location>
        <begin position="21"/>
        <end position="92"/>
    </location>
</feature>
<dbReference type="EMBL" id="CP133619">
    <property type="protein sequence ID" value="WMV42698.1"/>
    <property type="molecule type" value="Genomic_DNA"/>
</dbReference>
<evidence type="ECO:0000313" key="3">
    <source>
        <dbReference type="Proteomes" id="UP001234989"/>
    </source>
</evidence>
<name>A0AAF0UB17_SOLVR</name>
<protein>
    <recommendedName>
        <fullName evidence="4">Maturase K</fullName>
    </recommendedName>
</protein>
<sequence length="92" mass="10877">HFCFIHNQLIGFLLVNITDSFLQDLLLRYTNEDEQIRRFETHNFNCSFPHLKTIKILNFYEFVLPLVKYLLKHAIVLEKFVIVATFQGSDGS</sequence>
<dbReference type="Proteomes" id="UP001234989">
    <property type="component" value="Chromosome 8"/>
</dbReference>
<feature type="signal peptide" evidence="1">
    <location>
        <begin position="1"/>
        <end position="20"/>
    </location>
</feature>
<keyword evidence="1" id="KW-0732">Signal</keyword>
<keyword evidence="3" id="KW-1185">Reference proteome</keyword>
<evidence type="ECO:0008006" key="4">
    <source>
        <dbReference type="Google" id="ProtNLM"/>
    </source>
</evidence>
<evidence type="ECO:0000313" key="2">
    <source>
        <dbReference type="EMBL" id="WMV42698.1"/>
    </source>
</evidence>
<reference evidence="2" key="1">
    <citation type="submission" date="2023-08" db="EMBL/GenBank/DDBJ databases">
        <title>A de novo genome assembly of Solanum verrucosum Schlechtendal, a Mexican diploid species geographically isolated from the other diploid A-genome species in potato relatives.</title>
        <authorList>
            <person name="Hosaka K."/>
        </authorList>
    </citation>
    <scope>NUCLEOTIDE SEQUENCE</scope>
    <source>
        <tissue evidence="2">Young leaves</tissue>
    </source>
</reference>
<accession>A0AAF0UB17</accession>
<gene>
    <name evidence="2" type="ORF">MTR67_036083</name>
</gene>
<proteinExistence type="predicted"/>